<protein>
    <recommendedName>
        <fullName evidence="5">CDAN1-interacting nuclease 1</fullName>
    </recommendedName>
</protein>
<dbReference type="GO" id="GO:0005634">
    <property type="term" value="C:nucleus"/>
    <property type="evidence" value="ECO:0007669"/>
    <property type="project" value="UniProtKB-SubCell"/>
</dbReference>
<dbReference type="PANTHER" id="PTHR31661">
    <property type="entry name" value="SIMILAR TO CDNA SEQUENCE BC052040"/>
    <property type="match status" value="1"/>
</dbReference>
<evidence type="ECO:0000313" key="7">
    <source>
        <dbReference type="Proteomes" id="UP000095751"/>
    </source>
</evidence>
<gene>
    <name evidence="6" type="ORF">FRACYDRAFT_167013</name>
</gene>
<dbReference type="GO" id="GO:0005737">
    <property type="term" value="C:cytoplasm"/>
    <property type="evidence" value="ECO:0007669"/>
    <property type="project" value="UniProtKB-SubCell"/>
</dbReference>
<comment type="subcellular location">
    <subcellularLocation>
        <location evidence="2">Cytoplasm</location>
    </subcellularLocation>
    <subcellularLocation>
        <location evidence="1">Nucleus</location>
    </subcellularLocation>
</comment>
<keyword evidence="3" id="KW-0963">Cytoplasm</keyword>
<accession>A0A1E7FQV1</accession>
<evidence type="ECO:0000256" key="1">
    <source>
        <dbReference type="ARBA" id="ARBA00004123"/>
    </source>
</evidence>
<dbReference type="InterPro" id="IPR029404">
    <property type="entry name" value="CDIN1"/>
</dbReference>
<organism evidence="6 7">
    <name type="scientific">Fragilariopsis cylindrus CCMP1102</name>
    <dbReference type="NCBI Taxonomy" id="635003"/>
    <lineage>
        <taxon>Eukaryota</taxon>
        <taxon>Sar</taxon>
        <taxon>Stramenopiles</taxon>
        <taxon>Ochrophyta</taxon>
        <taxon>Bacillariophyta</taxon>
        <taxon>Bacillariophyceae</taxon>
        <taxon>Bacillariophycidae</taxon>
        <taxon>Bacillariales</taxon>
        <taxon>Bacillariaceae</taxon>
        <taxon>Fragilariopsis</taxon>
    </lineage>
</organism>
<dbReference type="InParanoid" id="A0A1E7FQV1"/>
<dbReference type="Proteomes" id="UP000095751">
    <property type="component" value="Unassembled WGS sequence"/>
</dbReference>
<dbReference type="PANTHER" id="PTHR31661:SF1">
    <property type="entry name" value="CDAN1-INTERACTING NUCLEASE 1"/>
    <property type="match status" value="1"/>
</dbReference>
<reference evidence="6 7" key="1">
    <citation type="submission" date="2016-09" db="EMBL/GenBank/DDBJ databases">
        <title>Extensive genetic diversity and differential bi-allelic expression allows diatom success in the polar Southern Ocean.</title>
        <authorList>
            <consortium name="DOE Joint Genome Institute"/>
            <person name="Mock T."/>
            <person name="Otillar R.P."/>
            <person name="Strauss J."/>
            <person name="Dupont C."/>
            <person name="Frickenhaus S."/>
            <person name="Maumus F."/>
            <person name="Mcmullan M."/>
            <person name="Sanges R."/>
            <person name="Schmutz J."/>
            <person name="Toseland A."/>
            <person name="Valas R."/>
            <person name="Veluchamy A."/>
            <person name="Ward B.J."/>
            <person name="Allen A."/>
            <person name="Barry K."/>
            <person name="Falciatore A."/>
            <person name="Ferrante M."/>
            <person name="Fortunato A.E."/>
            <person name="Gloeckner G."/>
            <person name="Gruber A."/>
            <person name="Hipkin R."/>
            <person name="Janech M."/>
            <person name="Kroth P."/>
            <person name="Leese F."/>
            <person name="Lindquist E."/>
            <person name="Lyon B.R."/>
            <person name="Martin J."/>
            <person name="Mayer C."/>
            <person name="Parker M."/>
            <person name="Quesneville H."/>
            <person name="Raymond J."/>
            <person name="Uhlig C."/>
            <person name="Valentin K.U."/>
            <person name="Worden A.Z."/>
            <person name="Armbrust E.V."/>
            <person name="Bowler C."/>
            <person name="Green B."/>
            <person name="Moulton V."/>
            <person name="Van Oosterhout C."/>
            <person name="Grigoriev I."/>
        </authorList>
    </citation>
    <scope>NUCLEOTIDE SEQUENCE [LARGE SCALE GENOMIC DNA]</scope>
    <source>
        <strain evidence="6 7">CCMP1102</strain>
    </source>
</reference>
<evidence type="ECO:0000256" key="5">
    <source>
        <dbReference type="ARBA" id="ARBA00023480"/>
    </source>
</evidence>
<dbReference type="AlphaFoldDB" id="A0A1E7FQV1"/>
<dbReference type="KEGG" id="fcy:FRACYDRAFT_167013"/>
<evidence type="ECO:0000256" key="3">
    <source>
        <dbReference type="ARBA" id="ARBA00022490"/>
    </source>
</evidence>
<keyword evidence="4" id="KW-0539">Nucleus</keyword>
<evidence type="ECO:0000256" key="4">
    <source>
        <dbReference type="ARBA" id="ARBA00023242"/>
    </source>
</evidence>
<sequence>MKATSREFSFPLESLHSFFRSIHVKHIKSTSHKVRNNLQTKYINEYVHNGKSIIDLAKDANFSPALLTRRILEEVTNLDLGKKGALGAALKNPLEELGRLSLPFVYINTYMHRAHHRLATDTDTTTTTTTRLALEVKEAVESDPLCGPASDRAKHYIGIEYEIILERGLKNLGIPFESEAQLRQKGSARTPDVVLSSPIGVQIGSEWQVVCWIDSKALYGDVDTHQTSVLPQAESYLHRFGPGMIVYWFGHAPLSKLGNVNGDLAIVGWKLPETILWPDG</sequence>
<keyword evidence="7" id="KW-1185">Reference proteome</keyword>
<proteinExistence type="predicted"/>
<name>A0A1E7FQV1_9STRA</name>
<dbReference type="EMBL" id="KV784354">
    <property type="protein sequence ID" value="OEU20551.1"/>
    <property type="molecule type" value="Genomic_DNA"/>
</dbReference>
<dbReference type="OrthoDB" id="1272at2759"/>
<evidence type="ECO:0000313" key="6">
    <source>
        <dbReference type="EMBL" id="OEU20551.1"/>
    </source>
</evidence>
<dbReference type="Pfam" id="PF14811">
    <property type="entry name" value="TPD"/>
    <property type="match status" value="1"/>
</dbReference>
<evidence type="ECO:0000256" key="2">
    <source>
        <dbReference type="ARBA" id="ARBA00004496"/>
    </source>
</evidence>